<dbReference type="PANTHER" id="PTHR43255">
    <property type="entry name" value="IRON-SULFUR-BINDING OXIDOREDUCTASE FADF-RELATED-RELATED"/>
    <property type="match status" value="1"/>
</dbReference>
<dbReference type="GO" id="GO:0046872">
    <property type="term" value="F:metal ion binding"/>
    <property type="evidence" value="ECO:0007669"/>
    <property type="project" value="UniProtKB-KW"/>
</dbReference>
<evidence type="ECO:0000313" key="5">
    <source>
        <dbReference type="EMBL" id="RKX71015.1"/>
    </source>
</evidence>
<dbReference type="AlphaFoldDB" id="A0A660SJJ8"/>
<sequence length="389" mass="44240">MEKLIRLDPEIQQTIIEYGGGDIQKCYQCGRCMPACPWNLLAEVEYPVFRYPQAIKVGDIIAGEGKEELERETADIFRCVGCESCLYECPRGVNIAEILRAVRRILVEYGSYPGEYKDVVSRLKSTGNPLGEPPSKRGNWAVEIGVPSFDSNHEYLYSPCCIPAYDRRGKEVARATSRLLMKAGVSFGTLGPDESCCGEAVRRIGAESVFQDLMRRNREVYTERGVKRIITSSPHCQLAFERYYQLPVETYHITQLLDQLIQSGRLRPTQPFERKVVYHDPCTLGRQLGIYEEPRRVLMSIPGLELLEVPYFNRGYSICCGGGSLGLWYEWSKDERLCDYRIRQIVATGAEVIAVACPYCLQMFEETLKSMDLEIKVMDITEILNLSVE</sequence>
<feature type="domain" description="4Fe-4S ferredoxin-type" evidence="4">
    <location>
        <begin position="17"/>
        <end position="46"/>
    </location>
</feature>
<evidence type="ECO:0000256" key="2">
    <source>
        <dbReference type="ARBA" id="ARBA00023004"/>
    </source>
</evidence>
<dbReference type="GO" id="GO:0051536">
    <property type="term" value="F:iron-sulfur cluster binding"/>
    <property type="evidence" value="ECO:0007669"/>
    <property type="project" value="UniProtKB-KW"/>
</dbReference>
<dbReference type="InterPro" id="IPR051460">
    <property type="entry name" value="HdrC_iron-sulfur_subunit"/>
</dbReference>
<proteinExistence type="predicted"/>
<dbReference type="Proteomes" id="UP000268469">
    <property type="component" value="Unassembled WGS sequence"/>
</dbReference>
<keyword evidence="1" id="KW-0479">Metal-binding</keyword>
<dbReference type="Gene3D" id="1.10.1060.10">
    <property type="entry name" value="Alpha-helical ferredoxin"/>
    <property type="match status" value="1"/>
</dbReference>
<evidence type="ECO:0000256" key="3">
    <source>
        <dbReference type="ARBA" id="ARBA00023014"/>
    </source>
</evidence>
<dbReference type="InterPro" id="IPR017896">
    <property type="entry name" value="4Fe4S_Fe-S-bd"/>
</dbReference>
<protein>
    <recommendedName>
        <fullName evidence="4">4Fe-4S ferredoxin-type domain-containing protein</fullName>
    </recommendedName>
</protein>
<reference evidence="5 6" key="1">
    <citation type="submission" date="2018-06" db="EMBL/GenBank/DDBJ databases">
        <title>Extensive metabolic versatility and redundancy in microbially diverse, dynamic hydrothermal sediments.</title>
        <authorList>
            <person name="Dombrowski N."/>
            <person name="Teske A."/>
            <person name="Baker B.J."/>
        </authorList>
    </citation>
    <scope>NUCLEOTIDE SEQUENCE [LARGE SCALE GENOMIC DNA]</scope>
    <source>
        <strain evidence="5">B36_G15</strain>
    </source>
</reference>
<organism evidence="5 6">
    <name type="scientific">candidate division WOR-3 bacterium</name>
    <dbReference type="NCBI Taxonomy" id="2052148"/>
    <lineage>
        <taxon>Bacteria</taxon>
        <taxon>Bacteria division WOR-3</taxon>
    </lineage>
</organism>
<accession>A0A660SJJ8</accession>
<dbReference type="GO" id="GO:0016491">
    <property type="term" value="F:oxidoreductase activity"/>
    <property type="evidence" value="ECO:0007669"/>
    <property type="project" value="UniProtKB-ARBA"/>
</dbReference>
<feature type="domain" description="4Fe-4S ferredoxin-type" evidence="4">
    <location>
        <begin position="70"/>
        <end position="98"/>
    </location>
</feature>
<name>A0A660SJJ8_UNCW3</name>
<dbReference type="EMBL" id="QNBE01000020">
    <property type="protein sequence ID" value="RKX71015.1"/>
    <property type="molecule type" value="Genomic_DNA"/>
</dbReference>
<dbReference type="InterPro" id="IPR009051">
    <property type="entry name" value="Helical_ferredxn"/>
</dbReference>
<dbReference type="GO" id="GO:0005886">
    <property type="term" value="C:plasma membrane"/>
    <property type="evidence" value="ECO:0007669"/>
    <property type="project" value="TreeGrafter"/>
</dbReference>
<keyword evidence="2" id="KW-0408">Iron</keyword>
<dbReference type="Pfam" id="PF13183">
    <property type="entry name" value="Fer4_8"/>
    <property type="match status" value="1"/>
</dbReference>
<dbReference type="Pfam" id="PF02754">
    <property type="entry name" value="CCG"/>
    <property type="match status" value="2"/>
</dbReference>
<keyword evidence="3" id="KW-0411">Iron-sulfur</keyword>
<evidence type="ECO:0000313" key="6">
    <source>
        <dbReference type="Proteomes" id="UP000268469"/>
    </source>
</evidence>
<gene>
    <name evidence="5" type="ORF">DRP53_03035</name>
</gene>
<comment type="caution">
    <text evidence="5">The sequence shown here is derived from an EMBL/GenBank/DDBJ whole genome shotgun (WGS) entry which is preliminary data.</text>
</comment>
<evidence type="ECO:0000256" key="1">
    <source>
        <dbReference type="ARBA" id="ARBA00022723"/>
    </source>
</evidence>
<dbReference type="PROSITE" id="PS00198">
    <property type="entry name" value="4FE4S_FER_1"/>
    <property type="match status" value="2"/>
</dbReference>
<dbReference type="InterPro" id="IPR017900">
    <property type="entry name" value="4Fe4S_Fe_S_CS"/>
</dbReference>
<dbReference type="PROSITE" id="PS51379">
    <property type="entry name" value="4FE4S_FER_2"/>
    <property type="match status" value="2"/>
</dbReference>
<dbReference type="PANTHER" id="PTHR43255:SF2">
    <property type="entry name" value="HETERODISULFIDE REDUCTASE RELATED PROTEIN"/>
    <property type="match status" value="1"/>
</dbReference>
<dbReference type="SUPFAM" id="SSF46548">
    <property type="entry name" value="alpha-helical ferredoxin"/>
    <property type="match status" value="1"/>
</dbReference>
<dbReference type="InterPro" id="IPR004017">
    <property type="entry name" value="Cys_rich_dom"/>
</dbReference>
<evidence type="ECO:0000259" key="4">
    <source>
        <dbReference type="PROSITE" id="PS51379"/>
    </source>
</evidence>